<dbReference type="AlphaFoldDB" id="A0ABD3NUV5"/>
<evidence type="ECO:0000313" key="4">
    <source>
        <dbReference type="Proteomes" id="UP001530400"/>
    </source>
</evidence>
<gene>
    <name evidence="3" type="ORF">ACHAWO_005617</name>
</gene>
<protein>
    <submittedName>
        <fullName evidence="3">Uncharacterized protein</fullName>
    </submittedName>
</protein>
<organism evidence="3 4">
    <name type="scientific">Cyclotella atomus</name>
    <dbReference type="NCBI Taxonomy" id="382360"/>
    <lineage>
        <taxon>Eukaryota</taxon>
        <taxon>Sar</taxon>
        <taxon>Stramenopiles</taxon>
        <taxon>Ochrophyta</taxon>
        <taxon>Bacillariophyta</taxon>
        <taxon>Coscinodiscophyceae</taxon>
        <taxon>Thalassiosirophycidae</taxon>
        <taxon>Stephanodiscales</taxon>
        <taxon>Stephanodiscaceae</taxon>
        <taxon>Cyclotella</taxon>
    </lineage>
</organism>
<feature type="compositionally biased region" description="Pro residues" evidence="2">
    <location>
        <begin position="1"/>
        <end position="11"/>
    </location>
</feature>
<feature type="compositionally biased region" description="Polar residues" evidence="2">
    <location>
        <begin position="37"/>
        <end position="48"/>
    </location>
</feature>
<keyword evidence="4" id="KW-1185">Reference proteome</keyword>
<dbReference type="Proteomes" id="UP001530400">
    <property type="component" value="Unassembled WGS sequence"/>
</dbReference>
<sequence length="1089" mass="125085">MWSPDRPPTRPPRSHGRSASSVASLGDTFASPPRYVASSTASVGSKSFHSAFEDDDSSCDDTYVSVTKPSKKESSRGLFEETPKVLKETTRVINTSSSRRLPGLPSKTGYRHTISRAESSGILDKLKSDINSLDIMRNSSYVEEASVFSGSVFDFDDENKSIASKTLCSAIERSRSVDRSYRREELRGPLAVDAMRHHDVSSVDGRRVLERKRETPNSTASLGSRRTMDRKHHEILKKLRKEKEEMEHKSSMEREQRSMDHLDREMDQKDEKINKLQETIRGLKKEVVMEKDENERCSAAFDDLKRKLHECKTKEADTQSALREVMKNVEHERNVREKEMQLASKVQGAEILMLEEKMEEIRKDNSAKRDALQHEITEKTSIIDGLKRDINQLRSKLDDCTRSKADSDKTLRSQIERLELRLDNETEAHNKKVTELNEMHQTAEKEWMDKLDHLEGRLEEQGVREAQWTDELSMTRLELENLRLFSSALESQNSYLKESVGDMQNLERDYDDLKQYKIDSDQTIDDLKKELEVAHKAKATLERQVQTMKDSDLKRDEHVKNIEDSLAKLGGEKQEYIAKIGVLQTELSQSRSECQDTKSALANANAQLLDAASTIEKSMKNERALAKRVGELESENMKLASALSSIDTKMKQEVEAFNVEMANKDRHLKGMSQASNELKVKLEELQRETNSYKDQAAKLPQLEVTIKDLTASLVQSEDKYSTLQSNLKATNVKLEESEQNYDQLDKKFRALQRVQLEMEQRERSYATNASKRECEQIDTINKLKKDKKEQVIRIEQLQEELAKTKREVAQTKDNHSRSKEQLRTALQSLDEMMKYIDGMKDESDEMIKALEGEAEGLMKRIGVLEKHREFDQQTIKLHEEDLNERARKIKAECRRDADDELRKLRSNHEHEIEDVKSRYECRLKELQSTITQRSEIAKSLQEHGSSEVNNLIKKVGEITEKHSKDLRALREKYEAELAEESIAKNSLKAALRELESKNEDLEEALKLAIAKDAKSTQGESKKCDTCDELKNKLQEHTKSESKLRGELAQSKQLMTITQANEKLLEEHVASLEAQIDTLVAEYESKLVGR</sequence>
<dbReference type="EMBL" id="JALLPJ020001030">
    <property type="protein sequence ID" value="KAL3777705.1"/>
    <property type="molecule type" value="Genomic_DNA"/>
</dbReference>
<keyword evidence="1" id="KW-0175">Coiled coil</keyword>
<feature type="region of interest" description="Disordered" evidence="2">
    <location>
        <begin position="1"/>
        <end position="80"/>
    </location>
</feature>
<proteinExistence type="predicted"/>
<feature type="coiled-coil region" evidence="1">
    <location>
        <begin position="496"/>
        <end position="544"/>
    </location>
</feature>
<accession>A0ABD3NUV5</accession>
<feature type="coiled-coil region" evidence="1">
    <location>
        <begin position="780"/>
        <end position="867"/>
    </location>
</feature>
<reference evidence="3 4" key="1">
    <citation type="submission" date="2024-10" db="EMBL/GenBank/DDBJ databases">
        <title>Updated reference genomes for cyclostephanoid diatoms.</title>
        <authorList>
            <person name="Roberts W.R."/>
            <person name="Alverson A.J."/>
        </authorList>
    </citation>
    <scope>NUCLEOTIDE SEQUENCE [LARGE SCALE GENOMIC DNA]</scope>
    <source>
        <strain evidence="3 4">AJA010-31</strain>
    </source>
</reference>
<feature type="coiled-coil region" evidence="1">
    <location>
        <begin position="236"/>
        <end position="293"/>
    </location>
</feature>
<feature type="region of interest" description="Disordered" evidence="2">
    <location>
        <begin position="210"/>
        <end position="230"/>
    </location>
</feature>
<feature type="coiled-coil region" evidence="1">
    <location>
        <begin position="351"/>
        <end position="446"/>
    </location>
</feature>
<evidence type="ECO:0000256" key="1">
    <source>
        <dbReference type="SAM" id="Coils"/>
    </source>
</evidence>
<feature type="coiled-coil region" evidence="1">
    <location>
        <begin position="963"/>
        <end position="1081"/>
    </location>
</feature>
<name>A0ABD3NUV5_9STRA</name>
<feature type="compositionally biased region" description="Basic and acidic residues" evidence="2">
    <location>
        <begin position="70"/>
        <end position="80"/>
    </location>
</feature>
<evidence type="ECO:0000256" key="2">
    <source>
        <dbReference type="SAM" id="MobiDB-lite"/>
    </source>
</evidence>
<feature type="coiled-coil region" evidence="1">
    <location>
        <begin position="668"/>
        <end position="754"/>
    </location>
</feature>
<comment type="caution">
    <text evidence="3">The sequence shown here is derived from an EMBL/GenBank/DDBJ whole genome shotgun (WGS) entry which is preliminary data.</text>
</comment>
<evidence type="ECO:0000313" key="3">
    <source>
        <dbReference type="EMBL" id="KAL3777705.1"/>
    </source>
</evidence>